<evidence type="ECO:0000313" key="10">
    <source>
        <dbReference type="Proteomes" id="UP000315827"/>
    </source>
</evidence>
<dbReference type="AlphaFoldDB" id="A0A173S4I0"/>
<evidence type="ECO:0000313" key="6">
    <source>
        <dbReference type="EMBL" id="TWV62312.1"/>
    </source>
</evidence>
<evidence type="ECO:0000313" key="5">
    <source>
        <dbReference type="EMBL" id="RHD73970.1"/>
    </source>
</evidence>
<dbReference type="Proteomes" id="UP000463337">
    <property type="component" value="Unassembled WGS sequence"/>
</dbReference>
<evidence type="ECO:0000313" key="4">
    <source>
        <dbReference type="EMBL" id="MRY57963.1"/>
    </source>
</evidence>
<name>A0A173S4I0_PARDI</name>
<accession>A0A173S4I0</accession>
<gene>
    <name evidence="5" type="ORF">DW782_12580</name>
    <name evidence="1" type="ORF">ERS852429_00894</name>
    <name evidence="6" type="ORF">FSA05_09485</name>
    <name evidence="4" type="ORF">GKD59_08580</name>
    <name evidence="2" type="ORF">LI194_10890</name>
    <name evidence="7" type="ORF">P2T59_08285</name>
    <name evidence="3" type="ORF">PN612_17190</name>
</gene>
<reference evidence="7" key="7">
    <citation type="submission" date="2023-03" db="EMBL/GenBank/DDBJ databases">
        <title>Parabacteroides distasonis, a bacteria resistant against UC.</title>
        <authorList>
            <person name="Dai W."/>
        </authorList>
    </citation>
    <scope>NUCLEOTIDE SEQUENCE</scope>
    <source>
        <strain evidence="7">F1-28</strain>
    </source>
</reference>
<evidence type="ECO:0000313" key="2">
    <source>
        <dbReference type="EMBL" id="MCB6518305.1"/>
    </source>
</evidence>
<protein>
    <submittedName>
        <fullName evidence="1">Uncharacterized protein</fullName>
    </submittedName>
</protein>
<evidence type="ECO:0000313" key="11">
    <source>
        <dbReference type="Proteomes" id="UP000463337"/>
    </source>
</evidence>
<reference evidence="2" key="5">
    <citation type="submission" date="2021-10" db="EMBL/GenBank/DDBJ databases">
        <title>Collection of gut derived symbiotic bacterial strains cultured from healthy donors.</title>
        <authorList>
            <person name="Lin H."/>
            <person name="Littmann E."/>
            <person name="Kohout C."/>
            <person name="Pamer E.G."/>
        </authorList>
    </citation>
    <scope>NUCLEOTIDE SEQUENCE</scope>
    <source>
        <strain evidence="2">DFI.2.94</strain>
    </source>
</reference>
<reference evidence="4 11" key="3">
    <citation type="journal article" date="2019" name="Nat. Med.">
        <title>A library of human gut bacterial isolates paired with longitudinal multiomics data enables mechanistic microbiome research.</title>
        <authorList>
            <person name="Poyet M."/>
            <person name="Groussin M."/>
            <person name="Gibbons S.M."/>
            <person name="Avila-Pacheco J."/>
            <person name="Jiang X."/>
            <person name="Kearney S.M."/>
            <person name="Perrotta A.R."/>
            <person name="Berdy B."/>
            <person name="Zhao S."/>
            <person name="Lieberman T.D."/>
            <person name="Swanson P.K."/>
            <person name="Smith M."/>
            <person name="Roesemann S."/>
            <person name="Alexander J.E."/>
            <person name="Rich S.A."/>
            <person name="Livny J."/>
            <person name="Vlamakis H."/>
            <person name="Clish C."/>
            <person name="Bullock K."/>
            <person name="Deik A."/>
            <person name="Scott J."/>
            <person name="Pierce K.A."/>
            <person name="Xavier R.J."/>
            <person name="Alm E.J."/>
        </authorList>
    </citation>
    <scope>NUCLEOTIDE SEQUENCE [LARGE SCALE GENOMIC DNA]</scope>
    <source>
        <strain evidence="4 11">BIOML-A41</strain>
    </source>
</reference>
<evidence type="ECO:0000313" key="1">
    <source>
        <dbReference type="EMBL" id="CUM85232.1"/>
    </source>
</evidence>
<dbReference type="EMBL" id="CYXP01000001">
    <property type="protein sequence ID" value="CUM85232.1"/>
    <property type="molecule type" value="Genomic_DNA"/>
</dbReference>
<dbReference type="EMBL" id="VOHW01000004">
    <property type="protein sequence ID" value="TWV62312.1"/>
    <property type="molecule type" value="Genomic_DNA"/>
</dbReference>
<reference evidence="5 9" key="2">
    <citation type="submission" date="2018-08" db="EMBL/GenBank/DDBJ databases">
        <title>A genome reference for cultivated species of the human gut microbiota.</title>
        <authorList>
            <person name="Zou Y."/>
            <person name="Xue W."/>
            <person name="Luo G."/>
        </authorList>
    </citation>
    <scope>NUCLEOTIDE SEQUENCE [LARGE SCALE GENOMIC DNA]</scope>
    <source>
        <strain evidence="5 9">AM30-4</strain>
    </source>
</reference>
<proteinExistence type="predicted"/>
<dbReference type="Proteomes" id="UP001198806">
    <property type="component" value="Unassembled WGS sequence"/>
</dbReference>
<sequence length="78" mass="9269">MGTLELKLSLIQRLSLINDDDLLHRIKSLIDRMEERQALRFSPEVKVAIKHAREDISEGRFIEDEGLDRYMERWVNES</sequence>
<evidence type="ECO:0000313" key="3">
    <source>
        <dbReference type="EMBL" id="MDB9140225.1"/>
    </source>
</evidence>
<evidence type="ECO:0000313" key="9">
    <source>
        <dbReference type="Proteomes" id="UP000284660"/>
    </source>
</evidence>
<dbReference type="RefSeq" id="WP_005868073.1">
    <property type="nucleotide sequence ID" value="NZ_AP019729.1"/>
</dbReference>
<reference evidence="1 8" key="1">
    <citation type="submission" date="2015-09" db="EMBL/GenBank/DDBJ databases">
        <authorList>
            <consortium name="Pathogen Informatics"/>
        </authorList>
    </citation>
    <scope>NUCLEOTIDE SEQUENCE [LARGE SCALE GENOMIC DNA]</scope>
    <source>
        <strain evidence="1 8">2789STDY5608872</strain>
    </source>
</reference>
<dbReference type="Proteomes" id="UP001211522">
    <property type="component" value="Unassembled WGS sequence"/>
</dbReference>
<dbReference type="Proteomes" id="UP000284660">
    <property type="component" value="Unassembled WGS sequence"/>
</dbReference>
<dbReference type="Proteomes" id="UP000095591">
    <property type="component" value="Unassembled WGS sequence"/>
</dbReference>
<evidence type="ECO:0000313" key="7">
    <source>
        <dbReference type="EMBL" id="WET65971.1"/>
    </source>
</evidence>
<reference evidence="6 10" key="4">
    <citation type="submission" date="2019-07" db="EMBL/GenBank/DDBJ databases">
        <title>Genome sequencing of Parabacteroides distasonis iSURF_7.</title>
        <authorList>
            <person name="Degefu H.N."/>
            <person name="Ruoff K.L."/>
            <person name="Price C.E."/>
            <person name="Valls R.A."/>
            <person name="O'Toole G.A."/>
        </authorList>
    </citation>
    <scope>NUCLEOTIDE SEQUENCE [LARGE SCALE GENOMIC DNA]</scope>
    <source>
        <strain evidence="6 10">CFPLTA003_1B</strain>
    </source>
</reference>
<evidence type="ECO:0000313" key="8">
    <source>
        <dbReference type="Proteomes" id="UP000095591"/>
    </source>
</evidence>
<dbReference type="GeneID" id="93525198"/>
<dbReference type="EMBL" id="CP120353">
    <property type="protein sequence ID" value="WET65971.1"/>
    <property type="molecule type" value="Genomic_DNA"/>
</dbReference>
<reference evidence="3" key="6">
    <citation type="submission" date="2023-01" db="EMBL/GenBank/DDBJ databases">
        <title>Human gut microbiome strain richness.</title>
        <authorList>
            <person name="Chen-Liaw A."/>
        </authorList>
    </citation>
    <scope>NUCLEOTIDE SEQUENCE</scope>
    <source>
        <strain evidence="3">D35st1_E5_D35t1_190705</strain>
    </source>
</reference>
<dbReference type="Proteomes" id="UP000315827">
    <property type="component" value="Unassembled WGS sequence"/>
</dbReference>
<organism evidence="1 8">
    <name type="scientific">Parabacteroides distasonis</name>
    <dbReference type="NCBI Taxonomy" id="823"/>
    <lineage>
        <taxon>Bacteria</taxon>
        <taxon>Pseudomonadati</taxon>
        <taxon>Bacteroidota</taxon>
        <taxon>Bacteroidia</taxon>
        <taxon>Bacteroidales</taxon>
        <taxon>Tannerellaceae</taxon>
        <taxon>Parabacteroides</taxon>
    </lineage>
</organism>
<dbReference type="EMBL" id="JAQMPX010000123">
    <property type="protein sequence ID" value="MDB9140225.1"/>
    <property type="molecule type" value="Genomic_DNA"/>
</dbReference>
<dbReference type="Proteomes" id="UP001221009">
    <property type="component" value="Chromosome"/>
</dbReference>
<dbReference type="EMBL" id="JAJCNI010000011">
    <property type="protein sequence ID" value="MCB6518305.1"/>
    <property type="molecule type" value="Genomic_DNA"/>
</dbReference>
<dbReference type="EMBL" id="WKLT01000006">
    <property type="protein sequence ID" value="MRY57963.1"/>
    <property type="molecule type" value="Genomic_DNA"/>
</dbReference>
<dbReference type="EMBL" id="QSJN01000007">
    <property type="protein sequence ID" value="RHD73970.1"/>
    <property type="molecule type" value="Genomic_DNA"/>
</dbReference>